<proteinExistence type="predicted"/>
<keyword evidence="2" id="KW-1185">Reference proteome</keyword>
<evidence type="ECO:0000313" key="1">
    <source>
        <dbReference type="EMBL" id="KAF8428025.1"/>
    </source>
</evidence>
<sequence>MFNGSRGTVRITRDRCADTNDLELLSKLDGFRSGLDEGNGDLPAGFIDKLKEPVHDKLRGTKRTPFSKVDPMTLLSLKISFGPPFLISEKRQAIEHRVYVSMSMDTTWFLICLVRDHVATVVCDLKTALANLKFIDGLVTSNIFEAKRDNVRAAIAAASYSQLHYSTIRGVVTSQEQWVFVAYERCMDGTGPVQSSPEYSLGTNLEGLALALNLLQDLINNTTSSGHAFFSLS</sequence>
<comment type="caution">
    <text evidence="1">The sequence shown here is derived from an EMBL/GenBank/DDBJ whole genome shotgun (WGS) entry which is preliminary data.</text>
</comment>
<reference evidence="1" key="2">
    <citation type="journal article" date="2020" name="Nat. Commun.">
        <title>Large-scale genome sequencing of mycorrhizal fungi provides insights into the early evolution of symbiotic traits.</title>
        <authorList>
            <person name="Miyauchi S."/>
            <person name="Kiss E."/>
            <person name="Kuo A."/>
            <person name="Drula E."/>
            <person name="Kohler A."/>
            <person name="Sanchez-Garcia M."/>
            <person name="Morin E."/>
            <person name="Andreopoulos B."/>
            <person name="Barry K.W."/>
            <person name="Bonito G."/>
            <person name="Buee M."/>
            <person name="Carver A."/>
            <person name="Chen C."/>
            <person name="Cichocki N."/>
            <person name="Clum A."/>
            <person name="Culley D."/>
            <person name="Crous P.W."/>
            <person name="Fauchery L."/>
            <person name="Girlanda M."/>
            <person name="Hayes R.D."/>
            <person name="Keri Z."/>
            <person name="LaButti K."/>
            <person name="Lipzen A."/>
            <person name="Lombard V."/>
            <person name="Magnuson J."/>
            <person name="Maillard F."/>
            <person name="Murat C."/>
            <person name="Nolan M."/>
            <person name="Ohm R.A."/>
            <person name="Pangilinan J."/>
            <person name="Pereira M.F."/>
            <person name="Perotto S."/>
            <person name="Peter M."/>
            <person name="Pfister S."/>
            <person name="Riley R."/>
            <person name="Sitrit Y."/>
            <person name="Stielow J.B."/>
            <person name="Szollosi G."/>
            <person name="Zifcakova L."/>
            <person name="Stursova M."/>
            <person name="Spatafora J.W."/>
            <person name="Tedersoo L."/>
            <person name="Vaario L.M."/>
            <person name="Yamada A."/>
            <person name="Yan M."/>
            <person name="Wang P."/>
            <person name="Xu J."/>
            <person name="Bruns T."/>
            <person name="Baldrian P."/>
            <person name="Vilgalys R."/>
            <person name="Dunand C."/>
            <person name="Henrissat B."/>
            <person name="Grigoriev I.V."/>
            <person name="Hibbett D."/>
            <person name="Nagy L.G."/>
            <person name="Martin F.M."/>
        </authorList>
    </citation>
    <scope>NUCLEOTIDE SEQUENCE</scope>
    <source>
        <strain evidence="1">BED1</strain>
    </source>
</reference>
<protein>
    <submittedName>
        <fullName evidence="1">Uncharacterized protein</fullName>
    </submittedName>
</protein>
<accession>A0AAD4BG86</accession>
<organism evidence="1 2">
    <name type="scientific">Boletus edulis BED1</name>
    <dbReference type="NCBI Taxonomy" id="1328754"/>
    <lineage>
        <taxon>Eukaryota</taxon>
        <taxon>Fungi</taxon>
        <taxon>Dikarya</taxon>
        <taxon>Basidiomycota</taxon>
        <taxon>Agaricomycotina</taxon>
        <taxon>Agaricomycetes</taxon>
        <taxon>Agaricomycetidae</taxon>
        <taxon>Boletales</taxon>
        <taxon>Boletineae</taxon>
        <taxon>Boletaceae</taxon>
        <taxon>Boletoideae</taxon>
        <taxon>Boletus</taxon>
    </lineage>
</organism>
<dbReference type="AlphaFoldDB" id="A0AAD4BG86"/>
<gene>
    <name evidence="1" type="ORF">L210DRAFT_966258</name>
</gene>
<evidence type="ECO:0000313" key="2">
    <source>
        <dbReference type="Proteomes" id="UP001194468"/>
    </source>
</evidence>
<reference evidence="1" key="1">
    <citation type="submission" date="2019-10" db="EMBL/GenBank/DDBJ databases">
        <authorList>
            <consortium name="DOE Joint Genome Institute"/>
            <person name="Kuo A."/>
            <person name="Miyauchi S."/>
            <person name="Kiss E."/>
            <person name="Drula E."/>
            <person name="Kohler A."/>
            <person name="Sanchez-Garcia M."/>
            <person name="Andreopoulos B."/>
            <person name="Barry K.W."/>
            <person name="Bonito G."/>
            <person name="Buee M."/>
            <person name="Carver A."/>
            <person name="Chen C."/>
            <person name="Cichocki N."/>
            <person name="Clum A."/>
            <person name="Culley D."/>
            <person name="Crous P.W."/>
            <person name="Fauchery L."/>
            <person name="Girlanda M."/>
            <person name="Hayes R."/>
            <person name="Keri Z."/>
            <person name="LaButti K."/>
            <person name="Lipzen A."/>
            <person name="Lombard V."/>
            <person name="Magnuson J."/>
            <person name="Maillard F."/>
            <person name="Morin E."/>
            <person name="Murat C."/>
            <person name="Nolan M."/>
            <person name="Ohm R."/>
            <person name="Pangilinan J."/>
            <person name="Pereira M."/>
            <person name="Perotto S."/>
            <person name="Peter M."/>
            <person name="Riley R."/>
            <person name="Sitrit Y."/>
            <person name="Stielow B."/>
            <person name="Szollosi G."/>
            <person name="Zifcakova L."/>
            <person name="Stursova M."/>
            <person name="Spatafora J.W."/>
            <person name="Tedersoo L."/>
            <person name="Vaario L.-M."/>
            <person name="Yamada A."/>
            <person name="Yan M."/>
            <person name="Wang P."/>
            <person name="Xu J."/>
            <person name="Bruns T."/>
            <person name="Baldrian P."/>
            <person name="Vilgalys R."/>
            <person name="Henrissat B."/>
            <person name="Grigoriev I.V."/>
            <person name="Hibbett D."/>
            <person name="Nagy L.G."/>
            <person name="Martin F.M."/>
        </authorList>
    </citation>
    <scope>NUCLEOTIDE SEQUENCE</scope>
    <source>
        <strain evidence="1">BED1</strain>
    </source>
</reference>
<name>A0AAD4BG86_BOLED</name>
<dbReference type="EMBL" id="WHUW01000075">
    <property type="protein sequence ID" value="KAF8428025.1"/>
    <property type="molecule type" value="Genomic_DNA"/>
</dbReference>
<dbReference type="Proteomes" id="UP001194468">
    <property type="component" value="Unassembled WGS sequence"/>
</dbReference>